<keyword evidence="7 10" id="KW-1133">Transmembrane helix</keyword>
<feature type="transmembrane region" description="Helical" evidence="10">
    <location>
        <begin position="12"/>
        <end position="34"/>
    </location>
</feature>
<dbReference type="InterPro" id="IPR044878">
    <property type="entry name" value="UbiA_sf"/>
</dbReference>
<evidence type="ECO:0000256" key="2">
    <source>
        <dbReference type="ARBA" id="ARBA00004141"/>
    </source>
</evidence>
<keyword evidence="4" id="KW-0997">Cell inner membrane</keyword>
<dbReference type="NCBIfam" id="NF009526">
    <property type="entry name" value="PRK12888.1"/>
    <property type="match status" value="1"/>
</dbReference>
<dbReference type="Proteomes" id="UP000186132">
    <property type="component" value="Unassembled WGS sequence"/>
</dbReference>
<feature type="transmembrane region" description="Helical" evidence="10">
    <location>
        <begin position="46"/>
        <end position="70"/>
    </location>
</feature>
<keyword evidence="8 10" id="KW-0472">Membrane</keyword>
<reference evidence="11 12" key="1">
    <citation type="submission" date="2016-11" db="EMBL/GenBank/DDBJ databases">
        <authorList>
            <person name="Jaros S."/>
            <person name="Januszkiewicz K."/>
            <person name="Wedrychowicz H."/>
        </authorList>
    </citation>
    <scope>NUCLEOTIDE SEQUENCE [LARGE SCALE GENOMIC DNA]</scope>
    <source>
        <strain evidence="11 12">DSM 45627</strain>
    </source>
</reference>
<comment type="cofactor">
    <cofactor evidence="1">
        <name>Mg(2+)</name>
        <dbReference type="ChEBI" id="CHEBI:18420"/>
    </cofactor>
</comment>
<dbReference type="GO" id="GO:0006744">
    <property type="term" value="P:ubiquinone biosynthetic process"/>
    <property type="evidence" value="ECO:0007669"/>
    <property type="project" value="TreeGrafter"/>
</dbReference>
<evidence type="ECO:0000256" key="6">
    <source>
        <dbReference type="ARBA" id="ARBA00022692"/>
    </source>
</evidence>
<evidence type="ECO:0000256" key="4">
    <source>
        <dbReference type="ARBA" id="ARBA00022519"/>
    </source>
</evidence>
<evidence type="ECO:0000256" key="1">
    <source>
        <dbReference type="ARBA" id="ARBA00001946"/>
    </source>
</evidence>
<evidence type="ECO:0000256" key="7">
    <source>
        <dbReference type="ARBA" id="ARBA00022989"/>
    </source>
</evidence>
<dbReference type="InterPro" id="IPR000537">
    <property type="entry name" value="UbiA_prenyltransferase"/>
</dbReference>
<keyword evidence="12" id="KW-1185">Reference proteome</keyword>
<keyword evidence="6 10" id="KW-0812">Transmembrane</keyword>
<feature type="transmembrane region" description="Helical" evidence="10">
    <location>
        <begin position="114"/>
        <end position="132"/>
    </location>
</feature>
<dbReference type="CDD" id="cd13959">
    <property type="entry name" value="PT_UbiA_COQ2"/>
    <property type="match status" value="1"/>
</dbReference>
<evidence type="ECO:0000256" key="3">
    <source>
        <dbReference type="ARBA" id="ARBA00005985"/>
    </source>
</evidence>
<proteinExistence type="inferred from homology"/>
<feature type="transmembrane region" description="Helical" evidence="10">
    <location>
        <begin position="207"/>
        <end position="232"/>
    </location>
</feature>
<dbReference type="AlphaFoldDB" id="A0A1M5R1P7"/>
<dbReference type="GO" id="GO:0008412">
    <property type="term" value="F:4-hydroxybenzoate polyprenyltransferase activity"/>
    <property type="evidence" value="ECO:0007669"/>
    <property type="project" value="UniProtKB-EC"/>
</dbReference>
<evidence type="ECO:0000256" key="8">
    <source>
        <dbReference type="ARBA" id="ARBA00023136"/>
    </source>
</evidence>
<evidence type="ECO:0000313" key="11">
    <source>
        <dbReference type="EMBL" id="SHH19960.1"/>
    </source>
</evidence>
<feature type="transmembrane region" description="Helical" evidence="10">
    <location>
        <begin position="238"/>
        <end position="258"/>
    </location>
</feature>
<dbReference type="InterPro" id="IPR006371">
    <property type="entry name" value="Polyprenyltransferase_UbiA-li"/>
</dbReference>
<feature type="transmembrane region" description="Helical" evidence="10">
    <location>
        <begin position="144"/>
        <end position="161"/>
    </location>
</feature>
<name>A0A1M5R1P7_9ACTN</name>
<dbReference type="STRING" id="1206085.SAMN05443575_3412"/>
<dbReference type="Pfam" id="PF01040">
    <property type="entry name" value="UbiA"/>
    <property type="match status" value="1"/>
</dbReference>
<evidence type="ECO:0000313" key="12">
    <source>
        <dbReference type="Proteomes" id="UP000186132"/>
    </source>
</evidence>
<feature type="transmembrane region" description="Helical" evidence="10">
    <location>
        <begin position="270"/>
        <end position="291"/>
    </location>
</feature>
<dbReference type="EC" id="2.5.1.39" evidence="9"/>
<dbReference type="Gene3D" id="1.20.120.1780">
    <property type="entry name" value="UbiA prenyltransferase"/>
    <property type="match status" value="1"/>
</dbReference>
<dbReference type="NCBIfam" id="TIGR01475">
    <property type="entry name" value="ubiA_other"/>
    <property type="match status" value="1"/>
</dbReference>
<dbReference type="Gene3D" id="1.10.357.140">
    <property type="entry name" value="UbiA prenyltransferase"/>
    <property type="match status" value="1"/>
</dbReference>
<organism evidence="11 12">
    <name type="scientific">Jatrophihabitans endophyticus</name>
    <dbReference type="NCBI Taxonomy" id="1206085"/>
    <lineage>
        <taxon>Bacteria</taxon>
        <taxon>Bacillati</taxon>
        <taxon>Actinomycetota</taxon>
        <taxon>Actinomycetes</taxon>
        <taxon>Jatrophihabitantales</taxon>
        <taxon>Jatrophihabitantaceae</taxon>
        <taxon>Jatrophihabitans</taxon>
    </lineage>
</organism>
<keyword evidence="4" id="KW-1003">Cell membrane</keyword>
<feature type="transmembrane region" description="Helical" evidence="10">
    <location>
        <begin position="91"/>
        <end position="108"/>
    </location>
</feature>
<dbReference type="EMBL" id="FQVU01000005">
    <property type="protein sequence ID" value="SHH19960.1"/>
    <property type="molecule type" value="Genomic_DNA"/>
</dbReference>
<comment type="similarity">
    <text evidence="3">Belongs to the UbiA prenyltransferase family.</text>
</comment>
<comment type="subcellular location">
    <subcellularLocation>
        <location evidence="2">Membrane</location>
        <topology evidence="2">Multi-pass membrane protein</topology>
    </subcellularLocation>
</comment>
<keyword evidence="5 11" id="KW-0808">Transferase</keyword>
<protein>
    <recommendedName>
        <fullName evidence="9">4-hydroxybenzoate polyprenyltransferase</fullName>
        <ecNumber evidence="9">2.5.1.39</ecNumber>
    </recommendedName>
</protein>
<dbReference type="PANTHER" id="PTHR11048:SF28">
    <property type="entry name" value="4-HYDROXYBENZOATE POLYPRENYLTRANSFERASE, MITOCHONDRIAL"/>
    <property type="match status" value="1"/>
</dbReference>
<dbReference type="FunFam" id="1.20.120.1780:FF:000001">
    <property type="entry name" value="4-hydroxybenzoate octaprenyltransferase"/>
    <property type="match status" value="1"/>
</dbReference>
<gene>
    <name evidence="11" type="ORF">SAMN05443575_3412</name>
</gene>
<evidence type="ECO:0000256" key="5">
    <source>
        <dbReference type="ARBA" id="ARBA00022679"/>
    </source>
</evidence>
<dbReference type="NCBIfam" id="NF041584">
    <property type="entry name" value="MqnP_SCO4491"/>
    <property type="match status" value="1"/>
</dbReference>
<feature type="transmembrane region" description="Helical" evidence="10">
    <location>
        <begin position="167"/>
        <end position="187"/>
    </location>
</feature>
<dbReference type="PANTHER" id="PTHR11048">
    <property type="entry name" value="PRENYLTRANSFERASES"/>
    <property type="match status" value="1"/>
</dbReference>
<dbReference type="FunFam" id="1.10.357.140:FF:000008">
    <property type="entry name" value="4-hydroxybenzoate octaprenyltransferase"/>
    <property type="match status" value="1"/>
</dbReference>
<dbReference type="InterPro" id="IPR039653">
    <property type="entry name" value="Prenyltransferase"/>
</dbReference>
<dbReference type="GO" id="GO:0005886">
    <property type="term" value="C:plasma membrane"/>
    <property type="evidence" value="ECO:0007669"/>
    <property type="project" value="TreeGrafter"/>
</dbReference>
<evidence type="ECO:0000256" key="10">
    <source>
        <dbReference type="SAM" id="Phobius"/>
    </source>
</evidence>
<accession>A0A1M5R1P7</accession>
<sequence>MTAVADRGRVRKFLSLVMIEHSVFALPFAYIAALTAMWRENRSVHWVQLLLVTVAMVSARTVAMSANRILDREFDALNPRTARRELVTGELSVRTAWVGTLVALVVFLGSALALSPLCLALAPVAVFLLVLYSYGKRFTDYPQVLLALAQFVAPVGGWIAVTGSASWAAVALGIAVGTWIGGFDLIYSCQDIAVDRRIGVRSVPARFGVGTALAASSVVHVVTVAAFAWFGAAAGLGALWWIGVALTALVLCYEHAIVRADDLSRVNRAFFTANGVIGIGLFGFALADLIVNGLGA</sequence>
<evidence type="ECO:0000256" key="9">
    <source>
        <dbReference type="ARBA" id="ARBA00034524"/>
    </source>
</evidence>